<dbReference type="RefSeq" id="WP_386736946.1">
    <property type="nucleotide sequence ID" value="NZ_JBHRXI010000017.1"/>
</dbReference>
<gene>
    <name evidence="3" type="ORF">ACFORG_18140</name>
</gene>
<keyword evidence="3" id="KW-0449">Lipoprotein</keyword>
<proteinExistence type="predicted"/>
<evidence type="ECO:0000313" key="4">
    <source>
        <dbReference type="Proteomes" id="UP001595629"/>
    </source>
</evidence>
<keyword evidence="4" id="KW-1185">Reference proteome</keyword>
<accession>A0ABV7TLM8</accession>
<reference evidence="4" key="1">
    <citation type="journal article" date="2019" name="Int. J. Syst. Evol. Microbiol.">
        <title>The Global Catalogue of Microorganisms (GCM) 10K type strain sequencing project: providing services to taxonomists for standard genome sequencing and annotation.</title>
        <authorList>
            <consortium name="The Broad Institute Genomics Platform"/>
            <consortium name="The Broad Institute Genome Sequencing Center for Infectious Disease"/>
            <person name="Wu L."/>
            <person name="Ma J."/>
        </authorList>
    </citation>
    <scope>NUCLEOTIDE SEQUENCE [LARGE SCALE GENOMIC DNA]</scope>
    <source>
        <strain evidence="4">KCTC 42911</strain>
    </source>
</reference>
<dbReference type="Gene3D" id="1.25.40.10">
    <property type="entry name" value="Tetratricopeptide repeat domain"/>
    <property type="match status" value="1"/>
</dbReference>
<name>A0ABV7TLM8_9RHOB</name>
<dbReference type="InterPro" id="IPR007655">
    <property type="entry name" value="Slam_C"/>
</dbReference>
<evidence type="ECO:0000256" key="1">
    <source>
        <dbReference type="SAM" id="SignalP"/>
    </source>
</evidence>
<comment type="caution">
    <text evidence="3">The sequence shown here is derived from an EMBL/GenBank/DDBJ whole genome shotgun (WGS) entry which is preliminary data.</text>
</comment>
<feature type="domain" description="Surface lipoprotein assembly modifier C-terminal" evidence="2">
    <location>
        <begin position="153"/>
        <end position="446"/>
    </location>
</feature>
<sequence length="461" mass="51036">MTRSRLRTGLALALALAALPGAAQEATLTPRELRGTAVEALRAGAPGRAYAYSEALIQRDPNDREAHLIRSRAARDIGEYDEAKRSAQAAWKLAETDGEKFAASMVMAQALSSNGQRTMSQLWLRRAVEHAPDEAMARRAIRDFKYVRARNPWATELSFAITPDSNINNGSSERSSFLNYQLSEVLYGQPVEYQLDGTALALSGIEYALGINTRYRFSETATRAHDVIFTADVRHYTLSSEAKAIAPNAEGNDFAFASYSLGYGHRGINFDRRGEYRMLVDLGQSWYGGDEYARFARLSLGQSYKLENGHRVNARIAGEHQIGVKTSDMDTVRADFSYTLPLPSGSVLWTNLTLATASSNVAADEFDEAGLRAQITFAKPLMGATAQLGLWARTRDYDVSPHSRDGREDNRVQADFNMIFTQVDYYGFNPTMRISASKTNSNISLFDAERFGINFGIQSAF</sequence>
<dbReference type="EMBL" id="JBHRXI010000017">
    <property type="protein sequence ID" value="MFC3615679.1"/>
    <property type="molecule type" value="Genomic_DNA"/>
</dbReference>
<organism evidence="3 4">
    <name type="scientific">Lutimaribacter marinistellae</name>
    <dbReference type="NCBI Taxonomy" id="1820329"/>
    <lineage>
        <taxon>Bacteria</taxon>
        <taxon>Pseudomonadati</taxon>
        <taxon>Pseudomonadota</taxon>
        <taxon>Alphaproteobacteria</taxon>
        <taxon>Rhodobacterales</taxon>
        <taxon>Roseobacteraceae</taxon>
        <taxon>Lutimaribacter</taxon>
    </lineage>
</organism>
<dbReference type="Pfam" id="PF04575">
    <property type="entry name" value="SlipAM"/>
    <property type="match status" value="1"/>
</dbReference>
<protein>
    <submittedName>
        <fullName evidence="3">Surface lipoprotein assembly modifier</fullName>
    </submittedName>
</protein>
<dbReference type="Proteomes" id="UP001595629">
    <property type="component" value="Unassembled WGS sequence"/>
</dbReference>
<keyword evidence="1" id="KW-0732">Signal</keyword>
<evidence type="ECO:0000259" key="2">
    <source>
        <dbReference type="Pfam" id="PF04575"/>
    </source>
</evidence>
<evidence type="ECO:0000313" key="3">
    <source>
        <dbReference type="EMBL" id="MFC3615679.1"/>
    </source>
</evidence>
<feature type="signal peptide" evidence="1">
    <location>
        <begin position="1"/>
        <end position="25"/>
    </location>
</feature>
<dbReference type="SUPFAM" id="SSF48452">
    <property type="entry name" value="TPR-like"/>
    <property type="match status" value="1"/>
</dbReference>
<feature type="chain" id="PRO_5047381290" evidence="1">
    <location>
        <begin position="26"/>
        <end position="461"/>
    </location>
</feature>
<dbReference type="InterPro" id="IPR011990">
    <property type="entry name" value="TPR-like_helical_dom_sf"/>
</dbReference>